<dbReference type="InterPro" id="IPR041578">
    <property type="entry name" value="PIN_8"/>
</dbReference>
<dbReference type="AlphaFoldDB" id="A0A922T821"/>
<evidence type="ECO:0000313" key="3">
    <source>
        <dbReference type="Proteomes" id="UP000052167"/>
    </source>
</evidence>
<dbReference type="RefSeq" id="WP_037164670.1">
    <property type="nucleotide sequence ID" value="NZ_CAJXID010000034.1"/>
</dbReference>
<reference evidence="2 3" key="1">
    <citation type="submission" date="2014-06" db="EMBL/GenBank/DDBJ databases">
        <title>Rhizobium pelagicum/R2-400B4.</title>
        <authorList>
            <person name="Kimes N.E."/>
            <person name="Lopez-Perez M."/>
        </authorList>
    </citation>
    <scope>NUCLEOTIDE SEQUENCE [LARGE SCALE GENOMIC DNA]</scope>
    <source>
        <strain evidence="2 3">R2-400B4</strain>
    </source>
</reference>
<protein>
    <recommendedName>
        <fullName evidence="1">PIN like domain-containing protein</fullName>
    </recommendedName>
</protein>
<keyword evidence="3" id="KW-1185">Reference proteome</keyword>
<dbReference type="OrthoDB" id="9182727at2"/>
<evidence type="ECO:0000259" key="1">
    <source>
        <dbReference type="Pfam" id="PF18476"/>
    </source>
</evidence>
<sequence>MRTSFPGFYTPTEAEFDRLWKEAVIILDTNALLDLYRLPPTAREELFKALEFFQERLWIPHHVGLEFQRNRFKAITGKRKPLLEALKKVEGSPAELKSVVEALQLEQLSVGADPSAALENLESACSAIKALIDAALESEPNISTQDSIRDRLSQIFGGRIGNPPATQTELDALCRDGDARYELKIPPGFADAKDKADDFFIHKGLRYESRFGDLILWRQTIAHIKDTGAKAVLFVTSDQKLDWWWKEDHRRVIGPHQELTHELMGETQVNIFWMYKLASFLEHSPKYTLENVTNESVEEIKDLERRSFQEMTQFEQARETEWAQGLEPINRSAKGDAISAANAFRVWLQEHRGDAYLGIQPHEVMVDSPLGIVYYLVLSIPSIEYALRKNTRYRILQYRQNKLEEFPNSLVGVALVVRSYKDSATIDHNLARMNTKVDADILEMERELLRLNELIIGTVGENNEFQMVWRTSGPHTSSTQGRHW</sequence>
<comment type="caution">
    <text evidence="2">The sequence shown here is derived from an EMBL/GenBank/DDBJ whole genome shotgun (WGS) entry which is preliminary data.</text>
</comment>
<accession>A0A922T821</accession>
<organism evidence="2 3">
    <name type="scientific">Pseudorhizobium pelagicum</name>
    <dbReference type="NCBI Taxonomy" id="1509405"/>
    <lineage>
        <taxon>Bacteria</taxon>
        <taxon>Pseudomonadati</taxon>
        <taxon>Pseudomonadota</taxon>
        <taxon>Alphaproteobacteria</taxon>
        <taxon>Hyphomicrobiales</taxon>
        <taxon>Rhizobiaceae</taxon>
        <taxon>Rhizobium/Agrobacterium group</taxon>
        <taxon>Pseudorhizobium</taxon>
    </lineage>
</organism>
<dbReference type="Pfam" id="PF18476">
    <property type="entry name" value="PIN_8"/>
    <property type="match status" value="1"/>
</dbReference>
<dbReference type="EMBL" id="JOKJ01000004">
    <property type="protein sequence ID" value="KEQ09963.1"/>
    <property type="molecule type" value="Genomic_DNA"/>
</dbReference>
<dbReference type="Proteomes" id="UP000052167">
    <property type="component" value="Unassembled WGS sequence"/>
</dbReference>
<feature type="domain" description="PIN like" evidence="1">
    <location>
        <begin position="24"/>
        <end position="259"/>
    </location>
</feature>
<evidence type="ECO:0000313" key="2">
    <source>
        <dbReference type="EMBL" id="KEQ09963.1"/>
    </source>
</evidence>
<proteinExistence type="predicted"/>
<gene>
    <name evidence="2" type="ORF">GV68_18335</name>
</gene>
<name>A0A922T821_9HYPH</name>